<protein>
    <submittedName>
        <fullName evidence="2">Uncharacterized protein</fullName>
    </submittedName>
</protein>
<dbReference type="Proteomes" id="UP001152888">
    <property type="component" value="Unassembled WGS sequence"/>
</dbReference>
<keyword evidence="3" id="KW-1185">Reference proteome</keyword>
<feature type="compositionally biased region" description="Low complexity" evidence="1">
    <location>
        <begin position="59"/>
        <end position="76"/>
    </location>
</feature>
<evidence type="ECO:0000313" key="3">
    <source>
        <dbReference type="Proteomes" id="UP001152888"/>
    </source>
</evidence>
<reference evidence="2" key="1">
    <citation type="submission" date="2022-03" db="EMBL/GenBank/DDBJ databases">
        <authorList>
            <person name="Sayadi A."/>
        </authorList>
    </citation>
    <scope>NUCLEOTIDE SEQUENCE</scope>
</reference>
<evidence type="ECO:0000313" key="2">
    <source>
        <dbReference type="EMBL" id="CAH1983830.1"/>
    </source>
</evidence>
<sequence length="148" mass="16514">MYDAIKEGKMRSRSNNKEKEVPQPQAAPGKPTYSSASGISSGLNHSQNHPYDNKDSKNSHSTSSSKWSSSAPHSQSYHPTSGFAYKSADYGHQERPSKTRDAEPLKELPCPKETYENTKHAQQGSSNSGGSEWYRNFDQFFGDYSPFQ</sequence>
<feature type="compositionally biased region" description="Polar residues" evidence="1">
    <location>
        <begin position="32"/>
        <end position="50"/>
    </location>
</feature>
<proteinExistence type="predicted"/>
<name>A0A9P0KXJ3_ACAOB</name>
<accession>A0A9P0KXJ3</accession>
<feature type="compositionally biased region" description="Basic and acidic residues" evidence="1">
    <location>
        <begin position="89"/>
        <end position="119"/>
    </location>
</feature>
<feature type="compositionally biased region" description="Basic and acidic residues" evidence="1">
    <location>
        <begin position="1"/>
        <end position="21"/>
    </location>
</feature>
<feature type="region of interest" description="Disordered" evidence="1">
    <location>
        <begin position="1"/>
        <end position="132"/>
    </location>
</feature>
<dbReference type="AlphaFoldDB" id="A0A9P0KXJ3"/>
<dbReference type="EMBL" id="CAKOFQ010006946">
    <property type="protein sequence ID" value="CAH1983830.1"/>
    <property type="molecule type" value="Genomic_DNA"/>
</dbReference>
<gene>
    <name evidence="2" type="ORF">ACAOBT_LOCUS15773</name>
</gene>
<feature type="compositionally biased region" description="Polar residues" evidence="1">
    <location>
        <begin position="120"/>
        <end position="130"/>
    </location>
</feature>
<comment type="caution">
    <text evidence="2">The sequence shown here is derived from an EMBL/GenBank/DDBJ whole genome shotgun (WGS) entry which is preliminary data.</text>
</comment>
<evidence type="ECO:0000256" key="1">
    <source>
        <dbReference type="SAM" id="MobiDB-lite"/>
    </source>
</evidence>
<organism evidence="2 3">
    <name type="scientific">Acanthoscelides obtectus</name>
    <name type="common">Bean weevil</name>
    <name type="synonym">Bruchus obtectus</name>
    <dbReference type="NCBI Taxonomy" id="200917"/>
    <lineage>
        <taxon>Eukaryota</taxon>
        <taxon>Metazoa</taxon>
        <taxon>Ecdysozoa</taxon>
        <taxon>Arthropoda</taxon>
        <taxon>Hexapoda</taxon>
        <taxon>Insecta</taxon>
        <taxon>Pterygota</taxon>
        <taxon>Neoptera</taxon>
        <taxon>Endopterygota</taxon>
        <taxon>Coleoptera</taxon>
        <taxon>Polyphaga</taxon>
        <taxon>Cucujiformia</taxon>
        <taxon>Chrysomeloidea</taxon>
        <taxon>Chrysomelidae</taxon>
        <taxon>Bruchinae</taxon>
        <taxon>Bruchini</taxon>
        <taxon>Acanthoscelides</taxon>
    </lineage>
</organism>